<evidence type="ECO:0000313" key="2">
    <source>
        <dbReference type="Proteomes" id="UP000507470"/>
    </source>
</evidence>
<proteinExistence type="predicted"/>
<protein>
    <submittedName>
        <fullName evidence="1">Uncharacterized protein</fullName>
    </submittedName>
</protein>
<dbReference type="InterPro" id="IPR011042">
    <property type="entry name" value="6-blade_b-propeller_TolB-like"/>
</dbReference>
<name>A0A6J8EZC1_MYTCO</name>
<accession>A0A6J8EZC1</accession>
<keyword evidence="2" id="KW-1185">Reference proteome</keyword>
<dbReference type="OrthoDB" id="423498at2759"/>
<dbReference type="Proteomes" id="UP000507470">
    <property type="component" value="Unassembled WGS sequence"/>
</dbReference>
<dbReference type="AlphaFoldDB" id="A0A6J8EZC1"/>
<sequence length="277" mass="30437">MKTFGKVVVNSNACGVSIQNKGNIQAPKIVPSQSNKLDEVSVNLKHTIQTNISNVRGCTFLPDSKMIFASYINNQVSVLKPDGSADFDLNTIGPVWDVVYIGDNYVAVTSGDITNSKKINIINVENRNVQKVLNVTSANDGVAFKDGKLIYCAREQGLKMISLSDKSIISITTNKMSSQANVDSKGDKLFYSNEENHTVNCCDFHGKTLWTFSEPSALNFPCSLSVDNDGNVFVAGALSHNVIVISIDGQRYRQLLSKKDGLDCPKLWEYDRTNNKL</sequence>
<reference evidence="1 2" key="1">
    <citation type="submission" date="2020-06" db="EMBL/GenBank/DDBJ databases">
        <authorList>
            <person name="Li R."/>
            <person name="Bekaert M."/>
        </authorList>
    </citation>
    <scope>NUCLEOTIDE SEQUENCE [LARGE SCALE GENOMIC DNA]</scope>
    <source>
        <strain evidence="2">wild</strain>
    </source>
</reference>
<dbReference type="Gene3D" id="2.120.10.30">
    <property type="entry name" value="TolB, C-terminal domain"/>
    <property type="match status" value="1"/>
</dbReference>
<evidence type="ECO:0000313" key="1">
    <source>
        <dbReference type="EMBL" id="CAC5425016.1"/>
    </source>
</evidence>
<gene>
    <name evidence="1" type="ORF">MCOR_56866</name>
</gene>
<organism evidence="1 2">
    <name type="scientific">Mytilus coruscus</name>
    <name type="common">Sea mussel</name>
    <dbReference type="NCBI Taxonomy" id="42192"/>
    <lineage>
        <taxon>Eukaryota</taxon>
        <taxon>Metazoa</taxon>
        <taxon>Spiralia</taxon>
        <taxon>Lophotrochozoa</taxon>
        <taxon>Mollusca</taxon>
        <taxon>Bivalvia</taxon>
        <taxon>Autobranchia</taxon>
        <taxon>Pteriomorphia</taxon>
        <taxon>Mytilida</taxon>
        <taxon>Mytiloidea</taxon>
        <taxon>Mytilidae</taxon>
        <taxon>Mytilinae</taxon>
        <taxon>Mytilus</taxon>
    </lineage>
</organism>
<dbReference type="SUPFAM" id="SSF63829">
    <property type="entry name" value="Calcium-dependent phosphotriesterase"/>
    <property type="match status" value="1"/>
</dbReference>
<dbReference type="EMBL" id="CACVKT020010152">
    <property type="protein sequence ID" value="CAC5425016.1"/>
    <property type="molecule type" value="Genomic_DNA"/>
</dbReference>